<dbReference type="EMBL" id="CP022521">
    <property type="protein sequence ID" value="ASO18378.1"/>
    <property type="molecule type" value="Genomic_DNA"/>
</dbReference>
<sequence>MAAARGRSGIPYDGGLVAPPATTEAPTTAPPNADEVTPRPESNEWIGAGFGLFLLVILVLVIVGLLGILLSFRLPNRRTRVRGPRRKAPPDEQPPADPSPAGASVSAAGVRAALHVLDEQAAGSPGDRVVEAWRLFEQAAAEAGTRRRAPQTPSEFAAELVAARAVPEAPVAELRALYHRARFDPAYRTSPDDVVRARAALTAVAAALDDAARTADRTRR</sequence>
<organism evidence="3 4">
    <name type="scientific">Actinoalloteichus hoggarensis</name>
    <dbReference type="NCBI Taxonomy" id="1470176"/>
    <lineage>
        <taxon>Bacteria</taxon>
        <taxon>Bacillati</taxon>
        <taxon>Actinomycetota</taxon>
        <taxon>Actinomycetes</taxon>
        <taxon>Pseudonocardiales</taxon>
        <taxon>Pseudonocardiaceae</taxon>
        <taxon>Actinoalloteichus</taxon>
    </lineage>
</organism>
<dbReference type="RefSeq" id="WP_093940092.1">
    <property type="nucleotide sequence ID" value="NZ_CP022521.1"/>
</dbReference>
<dbReference type="Proteomes" id="UP000204221">
    <property type="component" value="Chromosome"/>
</dbReference>
<dbReference type="InterPro" id="IPR025403">
    <property type="entry name" value="TgpA-like_C"/>
</dbReference>
<accession>A0A221VY13</accession>
<feature type="region of interest" description="Disordered" evidence="1">
    <location>
        <begin position="1"/>
        <end position="40"/>
    </location>
</feature>
<protein>
    <submittedName>
        <fullName evidence="3">Uncharacterized protein</fullName>
    </submittedName>
</protein>
<evidence type="ECO:0000313" key="4">
    <source>
        <dbReference type="Proteomes" id="UP000204221"/>
    </source>
</evidence>
<feature type="transmembrane region" description="Helical" evidence="2">
    <location>
        <begin position="45"/>
        <end position="72"/>
    </location>
</feature>
<dbReference type="Pfam" id="PF13559">
    <property type="entry name" value="DUF4129"/>
    <property type="match status" value="1"/>
</dbReference>
<proteinExistence type="predicted"/>
<feature type="region of interest" description="Disordered" evidence="1">
    <location>
        <begin position="81"/>
        <end position="104"/>
    </location>
</feature>
<feature type="compositionally biased region" description="Low complexity" evidence="1">
    <location>
        <begin position="18"/>
        <end position="33"/>
    </location>
</feature>
<reference evidence="3 4" key="1">
    <citation type="submission" date="2017-07" db="EMBL/GenBank/DDBJ databases">
        <title>Complete genome sequence of Actinoalloteichus hoggarensis DSM 45943, type strain of Actinoalloteichus hoggarensis.</title>
        <authorList>
            <person name="Ruckert C."/>
            <person name="Nouioui I."/>
            <person name="Willmese J."/>
            <person name="van Wezel G."/>
            <person name="Klenk H.-P."/>
            <person name="Kalinowski J."/>
            <person name="Zotchev S.B."/>
        </authorList>
    </citation>
    <scope>NUCLEOTIDE SEQUENCE [LARGE SCALE GENOMIC DNA]</scope>
    <source>
        <strain evidence="3 4">DSM 45943</strain>
    </source>
</reference>
<gene>
    <name evidence="3" type="ORF">AHOG_03605</name>
</gene>
<evidence type="ECO:0000256" key="2">
    <source>
        <dbReference type="SAM" id="Phobius"/>
    </source>
</evidence>
<keyword evidence="2" id="KW-1133">Transmembrane helix</keyword>
<evidence type="ECO:0000256" key="1">
    <source>
        <dbReference type="SAM" id="MobiDB-lite"/>
    </source>
</evidence>
<dbReference type="KEGG" id="ahg:AHOG_03605"/>
<keyword evidence="2" id="KW-0812">Transmembrane</keyword>
<dbReference type="OrthoDB" id="5198230at2"/>
<name>A0A221VY13_9PSEU</name>
<dbReference type="AlphaFoldDB" id="A0A221VY13"/>
<keyword evidence="4" id="KW-1185">Reference proteome</keyword>
<evidence type="ECO:0000313" key="3">
    <source>
        <dbReference type="EMBL" id="ASO18378.1"/>
    </source>
</evidence>
<keyword evidence="2" id="KW-0472">Membrane</keyword>